<accession>A0A261VDC8</accession>
<dbReference type="InterPro" id="IPR003673">
    <property type="entry name" value="CoA-Trfase_fam_III"/>
</dbReference>
<dbReference type="Pfam" id="PF02515">
    <property type="entry name" value="CoA_transf_3"/>
    <property type="match status" value="1"/>
</dbReference>
<dbReference type="Proteomes" id="UP000216429">
    <property type="component" value="Unassembled WGS sequence"/>
</dbReference>
<dbReference type="Gene3D" id="3.40.50.10540">
    <property type="entry name" value="Crotonobetainyl-coa:carnitine coa-transferase, domain 1"/>
    <property type="match status" value="1"/>
</dbReference>
<keyword evidence="1 2" id="KW-0808">Transferase</keyword>
<organism evidence="2 3">
    <name type="scientific">Bordetella genomosp. 12</name>
    <dbReference type="NCBI Taxonomy" id="463035"/>
    <lineage>
        <taxon>Bacteria</taxon>
        <taxon>Pseudomonadati</taxon>
        <taxon>Pseudomonadota</taxon>
        <taxon>Betaproteobacteria</taxon>
        <taxon>Burkholderiales</taxon>
        <taxon>Alcaligenaceae</taxon>
        <taxon>Bordetella</taxon>
    </lineage>
</organism>
<dbReference type="RefSeq" id="WP_094815377.1">
    <property type="nucleotide sequence ID" value="NZ_NEVU01000003.1"/>
</dbReference>
<dbReference type="PANTHER" id="PTHR48207">
    <property type="entry name" value="SUCCINATE--HYDROXYMETHYLGLUTARATE COA-TRANSFERASE"/>
    <property type="match status" value="1"/>
</dbReference>
<dbReference type="GO" id="GO:0008410">
    <property type="term" value="F:CoA-transferase activity"/>
    <property type="evidence" value="ECO:0007669"/>
    <property type="project" value="TreeGrafter"/>
</dbReference>
<comment type="caution">
    <text evidence="2">The sequence shown here is derived from an EMBL/GenBank/DDBJ whole genome shotgun (WGS) entry which is preliminary data.</text>
</comment>
<evidence type="ECO:0000313" key="2">
    <source>
        <dbReference type="EMBL" id="OZI71562.1"/>
    </source>
</evidence>
<sequence>MSGGMLEGIRIIDLTSVVVGPLATQILADHGADVIKVESPAGDIGRSLSGKGRSPGMAPKYLHLNRNKRSICLDLKHAEGLAALRRLIEGADVLLWNVRPSSMERLGLSYEQVSAIKPDIIYCGMFGFGQTGCYRAMAAYDSIIQGVSGVADLNARVTGTPQYVPYVLADRNAGLIAVQLIAMALFHRERTGEGQSIEVPMYENMVTQVMTEHMYQQTFVPPLGEAGDPRVLDKENRPIPTRDGYICISANTDAQAFALFDAIGRPELKSDGRFNTVSARFQNVQAYFSLRRQALASRTTGEWMTIFQQADVPAAPYNSLESLLDDPHLREVGLFAKRQHPSEGEILEIQPANKVSVGMRNDWMPAPRLGEHTTQVLQEAGLYEADISRLLAAGGARQG</sequence>
<keyword evidence="3" id="KW-1185">Reference proteome</keyword>
<dbReference type="InterPro" id="IPR044855">
    <property type="entry name" value="CoA-Trfase_III_dom3_sf"/>
</dbReference>
<dbReference type="Gene3D" id="3.30.1540.10">
    <property type="entry name" value="formyl-coa transferase, domain 3"/>
    <property type="match status" value="1"/>
</dbReference>
<dbReference type="InterPro" id="IPR050483">
    <property type="entry name" value="CoA-transferase_III_domain"/>
</dbReference>
<dbReference type="EMBL" id="NEVU01000003">
    <property type="protein sequence ID" value="OZI71562.1"/>
    <property type="molecule type" value="Genomic_DNA"/>
</dbReference>
<evidence type="ECO:0000313" key="3">
    <source>
        <dbReference type="Proteomes" id="UP000216429"/>
    </source>
</evidence>
<gene>
    <name evidence="2" type="ORF">CAL22_17275</name>
</gene>
<name>A0A261VDC8_9BORD</name>
<dbReference type="InterPro" id="IPR023606">
    <property type="entry name" value="CoA-Trfase_III_dom_1_sf"/>
</dbReference>
<dbReference type="PANTHER" id="PTHR48207:SF4">
    <property type="entry name" value="BLL6097 PROTEIN"/>
    <property type="match status" value="1"/>
</dbReference>
<dbReference type="OrthoDB" id="5294844at2"/>
<dbReference type="SUPFAM" id="SSF89796">
    <property type="entry name" value="CoA-transferase family III (CaiB/BaiF)"/>
    <property type="match status" value="1"/>
</dbReference>
<protein>
    <submittedName>
        <fullName evidence="2">Formyl-CoA transferase</fullName>
    </submittedName>
</protein>
<reference evidence="3" key="1">
    <citation type="submission" date="2017-05" db="EMBL/GenBank/DDBJ databases">
        <title>Complete and WGS of Bordetella genogroups.</title>
        <authorList>
            <person name="Spilker T."/>
            <person name="Lipuma J."/>
        </authorList>
    </citation>
    <scope>NUCLEOTIDE SEQUENCE [LARGE SCALE GENOMIC DNA]</scope>
    <source>
        <strain evidence="3">AU6712</strain>
    </source>
</reference>
<proteinExistence type="predicted"/>
<evidence type="ECO:0000256" key="1">
    <source>
        <dbReference type="ARBA" id="ARBA00022679"/>
    </source>
</evidence>
<dbReference type="AlphaFoldDB" id="A0A261VDC8"/>